<evidence type="ECO:0000313" key="3">
    <source>
        <dbReference type="EMBL" id="RID87579.1"/>
    </source>
</evidence>
<feature type="domain" description="DUF6449" evidence="2">
    <location>
        <begin position="425"/>
        <end position="514"/>
    </location>
</feature>
<comment type="caution">
    <text evidence="3">The sequence shown here is derived from an EMBL/GenBank/DDBJ whole genome shotgun (WGS) entry which is preliminary data.</text>
</comment>
<feature type="transmembrane region" description="Helical" evidence="1">
    <location>
        <begin position="144"/>
        <end position="165"/>
    </location>
</feature>
<proteinExistence type="predicted"/>
<feature type="transmembrane region" description="Helical" evidence="1">
    <location>
        <begin position="236"/>
        <end position="254"/>
    </location>
</feature>
<feature type="transmembrane region" description="Helical" evidence="1">
    <location>
        <begin position="177"/>
        <end position="201"/>
    </location>
</feature>
<dbReference type="AlphaFoldDB" id="A0A398BBN7"/>
<feature type="transmembrane region" description="Helical" evidence="1">
    <location>
        <begin position="328"/>
        <end position="347"/>
    </location>
</feature>
<feature type="transmembrane region" description="Helical" evidence="1">
    <location>
        <begin position="21"/>
        <end position="44"/>
    </location>
</feature>
<dbReference type="EMBL" id="QWVS01000011">
    <property type="protein sequence ID" value="RID87579.1"/>
    <property type="molecule type" value="Genomic_DNA"/>
</dbReference>
<feature type="transmembrane region" description="Helical" evidence="1">
    <location>
        <begin position="298"/>
        <end position="316"/>
    </location>
</feature>
<keyword evidence="1" id="KW-0812">Transmembrane</keyword>
<organism evidence="3 4">
    <name type="scientific">Peribacillus asahii</name>
    <dbReference type="NCBI Taxonomy" id="228899"/>
    <lineage>
        <taxon>Bacteria</taxon>
        <taxon>Bacillati</taxon>
        <taxon>Bacillota</taxon>
        <taxon>Bacilli</taxon>
        <taxon>Bacillales</taxon>
        <taxon>Bacillaceae</taxon>
        <taxon>Peribacillus</taxon>
    </lineage>
</organism>
<reference evidence="3 4" key="1">
    <citation type="submission" date="2018-08" db="EMBL/GenBank/DDBJ databases">
        <title>Bacillus jemisoniae sp. nov., Bacillus chryseoplanitiae sp. nov., Bacillus resnikiae sp. nov., and Bacillus frankliniae sp. nov., isolated from Viking spacecraft and associated surfaces.</title>
        <authorList>
            <person name="Seuylemezian A."/>
            <person name="Vaishampayan P."/>
        </authorList>
    </citation>
    <scope>NUCLEOTIDE SEQUENCE [LARGE SCALE GENOMIC DNA]</scope>
    <source>
        <strain evidence="3 4">MA001</strain>
    </source>
</reference>
<keyword evidence="4" id="KW-1185">Reference proteome</keyword>
<dbReference type="RefSeq" id="WP_119116096.1">
    <property type="nucleotide sequence ID" value="NZ_QWVS01000011.1"/>
</dbReference>
<evidence type="ECO:0000259" key="2">
    <source>
        <dbReference type="Pfam" id="PF20047"/>
    </source>
</evidence>
<gene>
    <name evidence="3" type="ORF">D1953_05165</name>
</gene>
<name>A0A398BBN7_9BACI</name>
<protein>
    <recommendedName>
        <fullName evidence="2">DUF6449 domain-containing protein</fullName>
    </recommendedName>
</protein>
<feature type="transmembrane region" description="Helical" evidence="1">
    <location>
        <begin position="274"/>
        <end position="292"/>
    </location>
</feature>
<feature type="transmembrane region" description="Helical" evidence="1">
    <location>
        <begin position="64"/>
        <end position="84"/>
    </location>
</feature>
<keyword evidence="1" id="KW-0472">Membrane</keyword>
<feature type="transmembrane region" description="Helical" evidence="1">
    <location>
        <begin position="105"/>
        <end position="132"/>
    </location>
</feature>
<accession>A0A398BBN7</accession>
<dbReference type="Proteomes" id="UP000266016">
    <property type="component" value="Unassembled WGS sequence"/>
</dbReference>
<keyword evidence="1" id="KW-1133">Transmembrane helix</keyword>
<sequence length="647" mass="73584">MPSKMSSINQELWKYMFRGSGWISILSILGLLFALPLELCISIVGERTDYYGQVKNLFAIHSTIQYALMVVAPVLVAVFLFRFLQVKQMSDFIHSLPISRKQIYGHHLAAGLVFLLVPIIVTAFILFVFYWTIDVSGLFTLKDIGVWATVTFSIEVLIFSVAVFIGMITGLSALQAVLTYITLLLPVGLVILLGANIQFLLLGFSESYYTNSVVERLSPLVKATHLGGEKLHSIDIYIYILVASSLFFVSLLLYQKRKLEYVSHAFVFPIMKPVFKYGLTTCAMLLSSVYFHGTTERIGWLLGGLIIGALAGYVIAEMVLQKTWRIQLAFTGFGYFTIAVCIGVGLIKLDPLGFETNIPNLAQVEKVYIRKELGSYSDEINSAYVALKEERNLKVLQNLHEQILEHGKSEMLASDRRYQSISLKYELTNGKKVVREYYLQNYKAFSSYLKNIYESEEYKKKAYSLLTTSPKDVYRISISANSYLDKSIELRGSKEITEAIQAIQTDLSNQSYEEMLNPTGEYADISIVLEKNRFIHLSWKASMQHFTEWMKKTGKDNDVRILPEEIDYMLVQPYDSQVDYYNERFVPDKNALKITNGNQKEAVLNTLVSNTGESYIVAVYYKESNEIDIKGLSNEYAPAFIKEHFNQ</sequence>
<dbReference type="Pfam" id="PF20047">
    <property type="entry name" value="DUF6449"/>
    <property type="match status" value="1"/>
</dbReference>
<evidence type="ECO:0000256" key="1">
    <source>
        <dbReference type="SAM" id="Phobius"/>
    </source>
</evidence>
<evidence type="ECO:0000313" key="4">
    <source>
        <dbReference type="Proteomes" id="UP000266016"/>
    </source>
</evidence>
<dbReference type="InterPro" id="IPR045611">
    <property type="entry name" value="DUF6449"/>
</dbReference>